<proteinExistence type="predicted"/>
<organism evidence="1 2">
    <name type="scientific">Borreliella americana</name>
    <dbReference type="NCBI Taxonomy" id="478807"/>
    <lineage>
        <taxon>Bacteria</taxon>
        <taxon>Pseudomonadati</taxon>
        <taxon>Spirochaetota</taxon>
        <taxon>Spirochaetia</taxon>
        <taxon>Spirochaetales</taxon>
        <taxon>Borreliaceae</taxon>
        <taxon>Borreliella</taxon>
    </lineage>
</organism>
<evidence type="ECO:0000313" key="1">
    <source>
        <dbReference type="EMBL" id="XOU08909.1"/>
    </source>
</evidence>
<geneLocation type="plasmid" evidence="1 2">
    <name>lp36</name>
</geneLocation>
<evidence type="ECO:0000313" key="2">
    <source>
        <dbReference type="Proteomes" id="UP001305925"/>
    </source>
</evidence>
<protein>
    <submittedName>
        <fullName evidence="1">Uncharacterized protein</fullName>
    </submittedName>
</protein>
<dbReference type="EMBL" id="CP179252">
    <property type="protein sequence ID" value="XOU08909.1"/>
    <property type="molecule type" value="Genomic_DNA"/>
</dbReference>
<keyword evidence="1" id="KW-0614">Plasmid</keyword>
<gene>
    <name evidence="1" type="ORF">QIA00_04905</name>
</gene>
<reference evidence="1" key="1">
    <citation type="submission" date="2024-11" db="EMBL/GenBank/DDBJ databases">
        <title>Sequencing of Borrelia variable plasmids from multiple Borrelia sensu lato isolates.</title>
        <authorList>
            <person name="Mongodin E.F."/>
            <person name="Rudenko N."/>
            <person name="Fraser C.M."/>
            <person name="Schutzer S."/>
            <person name="Luft B."/>
            <person name="Morgan R."/>
            <person name="Casjens S."/>
            <person name="Qiu W."/>
        </authorList>
    </citation>
    <scope>NUCLEOTIDE SEQUENCE</scope>
    <source>
        <strain evidence="1">SCW30h</strain>
    </source>
</reference>
<dbReference type="Proteomes" id="UP001305925">
    <property type="component" value="Plasmid lp36"/>
</dbReference>
<accession>A0ACD5G807</accession>
<name>A0ACD5G807_9SPIR</name>
<sequence length="48" mass="5585">MCKNMIISYILFILATIRFKSKNTDNSYSTTEKNLKGLTDLNEIIDNR</sequence>
<keyword evidence="2" id="KW-1185">Reference proteome</keyword>